<gene>
    <name evidence="2" type="ORF">IFK94_03005</name>
</gene>
<sequence>MNVSQPRRIRIANGQGFWGDSVDAPVRLVEEGPLDYLTLDYLAEVTMSILQKQKRRDPARGYATDFVQLIDRILPSLRTKGIKVVANAGGVNPSACRQALVEVAEEHQARGLKIGTVTGDDILDRLEELIASGVGFENMDDGRPITDVLDRIVSANVYIDSFAIAEALARGADIVISGRTTDPGLVLSPLIAEYGWKQDQWSLLAAGTVGGHVVECGAQCTGGNFSRWWEVDGWDRLGYPVLEFAENGEFIVTKHDGTGGLVSVDTVSEQLLYEMGNPKAYLTPDCVVDFTSIQLAQDGKDRVRVSGIRGGEATGTFKVSIAYLEGYKATGQLTVSGPDAVAKAKVCADALWGRLERAGFTYEKTITELVGLDSCHGQIPGPPPDVHEVVLRVGVKDGDRAKVDRFGKELAPLVTSGPPGITGFAGGRPKATEVLGYWPSLIPKDRIVTHVDVEEVQ</sequence>
<evidence type="ECO:0000259" key="1">
    <source>
        <dbReference type="Pfam" id="PF07287"/>
    </source>
</evidence>
<feature type="domain" description="Acyclic terpene utilisation N-terminal" evidence="1">
    <location>
        <begin position="9"/>
        <end position="451"/>
    </location>
</feature>
<accession>A0A8J6Y4K4</accession>
<evidence type="ECO:0000313" key="3">
    <source>
        <dbReference type="Proteomes" id="UP000648239"/>
    </source>
</evidence>
<dbReference type="Pfam" id="PF07287">
    <property type="entry name" value="AtuA"/>
    <property type="match status" value="1"/>
</dbReference>
<name>A0A8J6Y4K4_9BACT</name>
<dbReference type="Proteomes" id="UP000648239">
    <property type="component" value="Unassembled WGS sequence"/>
</dbReference>
<reference evidence="2 3" key="1">
    <citation type="submission" date="2020-08" db="EMBL/GenBank/DDBJ databases">
        <title>Acidobacteriota in marine sediments use diverse sulfur dissimilation pathways.</title>
        <authorList>
            <person name="Wasmund K."/>
        </authorList>
    </citation>
    <scope>NUCLEOTIDE SEQUENCE [LARGE SCALE GENOMIC DNA]</scope>
    <source>
        <strain evidence="2">MAG AM4</strain>
    </source>
</reference>
<dbReference type="InterPro" id="IPR010839">
    <property type="entry name" value="AtuA_N"/>
</dbReference>
<organism evidence="2 3">
    <name type="scientific">Candidatus Polarisedimenticola svalbardensis</name>
    <dbReference type="NCBI Taxonomy" id="2886004"/>
    <lineage>
        <taxon>Bacteria</taxon>
        <taxon>Pseudomonadati</taxon>
        <taxon>Acidobacteriota</taxon>
        <taxon>Candidatus Polarisedimenticolia</taxon>
        <taxon>Candidatus Polarisedimenticolales</taxon>
        <taxon>Candidatus Polarisedimenticolaceae</taxon>
        <taxon>Candidatus Polarisedimenticola</taxon>
    </lineage>
</organism>
<dbReference type="EMBL" id="JACXWD010000005">
    <property type="protein sequence ID" value="MBD3867070.1"/>
    <property type="molecule type" value="Genomic_DNA"/>
</dbReference>
<comment type="caution">
    <text evidence="2">The sequence shown here is derived from an EMBL/GenBank/DDBJ whole genome shotgun (WGS) entry which is preliminary data.</text>
</comment>
<dbReference type="AlphaFoldDB" id="A0A8J6Y4K4"/>
<protein>
    <submittedName>
        <fullName evidence="2">DUF1446 domain-containing protein</fullName>
    </submittedName>
</protein>
<dbReference type="PANTHER" id="PTHR47708">
    <property type="match status" value="1"/>
</dbReference>
<evidence type="ECO:0000313" key="2">
    <source>
        <dbReference type="EMBL" id="MBD3867070.1"/>
    </source>
</evidence>
<proteinExistence type="predicted"/>
<dbReference type="PANTHER" id="PTHR47708:SF2">
    <property type="entry name" value="SI:CH73-132F6.5"/>
    <property type="match status" value="1"/>
</dbReference>